<gene>
    <name evidence="1" type="ORF">CHEWBECCA_144</name>
</gene>
<name>A0AAE8YP83_9CAUD</name>
<proteinExistence type="predicted"/>
<dbReference type="Proteomes" id="UP000827751">
    <property type="component" value="Segment"/>
</dbReference>
<keyword evidence="2" id="KW-1185">Reference proteome</keyword>
<evidence type="ECO:0000313" key="2">
    <source>
        <dbReference type="Proteomes" id="UP000827751"/>
    </source>
</evidence>
<reference evidence="1 2" key="1">
    <citation type="submission" date="2021-10" db="EMBL/GenBank/DDBJ databases">
        <authorList>
            <person name="Lavering E.D."/>
            <person name="James R."/>
            <person name="Fairhom J.D."/>
            <person name="Ogilvie B.H."/>
            <person name="Thurgood T.L."/>
            <person name="Robison R.A."/>
            <person name="Grose J.H."/>
        </authorList>
    </citation>
    <scope>NUCLEOTIDE SEQUENCE [LARGE SCALE GENOMIC DNA]</scope>
</reference>
<dbReference type="EMBL" id="OK499972">
    <property type="protein sequence ID" value="UGO46227.1"/>
    <property type="molecule type" value="Genomic_DNA"/>
</dbReference>
<organism evidence="1 2">
    <name type="scientific">Bacillus phage vB_BanS_Chewbecca</name>
    <dbReference type="NCBI Taxonomy" id="2894786"/>
    <lineage>
        <taxon>Viruses</taxon>
        <taxon>Duplodnaviria</taxon>
        <taxon>Heunggongvirae</taxon>
        <taxon>Uroviricota</taxon>
        <taxon>Caudoviricetes</taxon>
        <taxon>Joanripponvirinae</taxon>
        <taxon>Tsamsavirus</taxon>
        <taxon>Tsamsavirus chewbecca</taxon>
    </lineage>
</organism>
<protein>
    <submittedName>
        <fullName evidence="1">Uncharacterized protein</fullName>
    </submittedName>
</protein>
<accession>A0AAE8YP83</accession>
<sequence length="137" mass="16270">MTKFEPTLNLSLNLAERKKQLRDELRKTVTELVSTTLKVSINDLLKEAKVEGVHSVNWDFHPESDDEGGTDWWIEYVSVVFEDDDLEVDLEEVTFQKESWRKDGTFWEANLYEELRETISEYRNDLYNYDITEIELV</sequence>
<evidence type="ECO:0000313" key="1">
    <source>
        <dbReference type="EMBL" id="UGO46227.1"/>
    </source>
</evidence>